<dbReference type="SMART" id="SM00225">
    <property type="entry name" value="BTB"/>
    <property type="match status" value="1"/>
</dbReference>
<dbReference type="SUPFAM" id="SSF49599">
    <property type="entry name" value="TRAF domain-like"/>
    <property type="match status" value="1"/>
</dbReference>
<dbReference type="Gene3D" id="3.30.710.10">
    <property type="entry name" value="Potassium Channel Kv1.1, Chain A"/>
    <property type="match status" value="2"/>
</dbReference>
<feature type="compositionally biased region" description="Polar residues" evidence="1">
    <location>
        <begin position="283"/>
        <end position="295"/>
    </location>
</feature>
<feature type="region of interest" description="Disordered" evidence="1">
    <location>
        <begin position="282"/>
        <end position="368"/>
    </location>
</feature>
<dbReference type="GO" id="GO:0030163">
    <property type="term" value="P:protein catabolic process"/>
    <property type="evidence" value="ECO:0007669"/>
    <property type="project" value="UniProtKB-ARBA"/>
</dbReference>
<dbReference type="InterPro" id="IPR011333">
    <property type="entry name" value="SKP1/BTB/POZ_sf"/>
</dbReference>
<evidence type="ECO:0000313" key="3">
    <source>
        <dbReference type="EMBL" id="KII83022.1"/>
    </source>
</evidence>
<feature type="compositionally biased region" description="Acidic residues" evidence="1">
    <location>
        <begin position="259"/>
        <end position="268"/>
    </location>
</feature>
<protein>
    <recommendedName>
        <fullName evidence="2">MATH domain-containing protein</fullName>
    </recommendedName>
</protein>
<dbReference type="Proteomes" id="UP000053263">
    <property type="component" value="Unassembled WGS sequence"/>
</dbReference>
<dbReference type="Pfam" id="PF22486">
    <property type="entry name" value="MATH_2"/>
    <property type="match status" value="1"/>
</dbReference>
<keyword evidence="4" id="KW-1185">Reference proteome</keyword>
<dbReference type="EMBL" id="KN832587">
    <property type="protein sequence ID" value="KII83022.1"/>
    <property type="molecule type" value="Genomic_DNA"/>
</dbReference>
<name>A0A0C9SPV3_PLICR</name>
<feature type="region of interest" description="Disordered" evidence="1">
    <location>
        <begin position="409"/>
        <end position="449"/>
    </location>
</feature>
<dbReference type="PROSITE" id="PS50144">
    <property type="entry name" value="MATH"/>
    <property type="match status" value="1"/>
</dbReference>
<organism evidence="3 4">
    <name type="scientific">Plicaturopsis crispa FD-325 SS-3</name>
    <dbReference type="NCBI Taxonomy" id="944288"/>
    <lineage>
        <taxon>Eukaryota</taxon>
        <taxon>Fungi</taxon>
        <taxon>Dikarya</taxon>
        <taxon>Basidiomycota</taxon>
        <taxon>Agaricomycotina</taxon>
        <taxon>Agaricomycetes</taxon>
        <taxon>Agaricomycetidae</taxon>
        <taxon>Amylocorticiales</taxon>
        <taxon>Amylocorticiaceae</taxon>
        <taxon>Plicatura</taxon>
        <taxon>Plicaturopsis crispa</taxon>
    </lineage>
</organism>
<dbReference type="PANTHER" id="PTHR24413">
    <property type="entry name" value="SPECKLE-TYPE POZ PROTEIN"/>
    <property type="match status" value="1"/>
</dbReference>
<evidence type="ECO:0000259" key="2">
    <source>
        <dbReference type="PROSITE" id="PS50144"/>
    </source>
</evidence>
<feature type="compositionally biased region" description="Polar residues" evidence="1">
    <location>
        <begin position="414"/>
        <end position="441"/>
    </location>
</feature>
<evidence type="ECO:0000313" key="4">
    <source>
        <dbReference type="Proteomes" id="UP000053263"/>
    </source>
</evidence>
<dbReference type="HOGENOM" id="CLU_017785_0_0_1"/>
<dbReference type="InterPro" id="IPR002083">
    <property type="entry name" value="MATH/TRAF_dom"/>
</dbReference>
<dbReference type="InterPro" id="IPR000210">
    <property type="entry name" value="BTB/POZ_dom"/>
</dbReference>
<proteinExistence type="predicted"/>
<gene>
    <name evidence="3" type="ORF">PLICRDRAFT_47435</name>
</gene>
<accession>A0A0C9SPV3</accession>
<dbReference type="OrthoDB" id="6359816at2759"/>
<dbReference type="Gene3D" id="2.60.210.10">
    <property type="entry name" value="Apoptosis, Tumor Necrosis Factor Receptor Associated Protein 2, Chain A"/>
    <property type="match status" value="1"/>
</dbReference>
<sequence length="575" mass="63700">MENQEYLESTSITFEWTLRDVKALLESSKGEAKSKVTKSMKFGGGRWQILFYANAGTEGGHISIYLSSEPTLEEKDRTLDGKWVRDGIYKFSFELRSADKAILYNAKEAHSHTFSYKTANWGWAQFARRDVISNQSNAMRQQDALIISCTIASSPAPATPVPPIPRQKVPKTLLDTVGSLLDDPACTDIEFVIPKRGGSLKSAKRILASRSMLKRVDYFDTMFSSGFAESTMPPPALDSRSQSRAGFNDGMSDSRLDFEDSDNDDESLAEDEMDIVFDPVETTRASTPSESSNATLAMPDESTPSAFPAELPLEEHSDAADDSTSSRNVRSKLRHPSSPRSTRSPILDRASTWNRRSDGGSGAYQGPPKQTIIVRDFSYSTYRAALYYIYTDSIIFAPLTSSFIASAHAEGTTGDPSSSPPATAQNPGDSQMNSGKSSQPSDEVPAAAAAPTTRKGWIQQWQKNHPGRPAPCSAKAIYRLADRLDLRELKERASGHIIKSLTAENISYEVFSPFSAAFEDIRKIQVSFFLKHWAEIRTSNAMHNVWQQIRIGRHPGFEEVWPYIARHLEFKPTAG</sequence>
<feature type="region of interest" description="Disordered" evidence="1">
    <location>
        <begin position="229"/>
        <end position="268"/>
    </location>
</feature>
<dbReference type="InterPro" id="IPR008974">
    <property type="entry name" value="TRAF-like"/>
</dbReference>
<dbReference type="AlphaFoldDB" id="A0A0C9SPV3"/>
<feature type="domain" description="MATH" evidence="2">
    <location>
        <begin position="11"/>
        <end position="151"/>
    </location>
</feature>
<evidence type="ECO:0000256" key="1">
    <source>
        <dbReference type="SAM" id="MobiDB-lite"/>
    </source>
</evidence>
<dbReference type="SUPFAM" id="SSF54695">
    <property type="entry name" value="POZ domain"/>
    <property type="match status" value="1"/>
</dbReference>
<reference evidence="3 4" key="1">
    <citation type="submission" date="2014-06" db="EMBL/GenBank/DDBJ databases">
        <title>Evolutionary Origins and Diversification of the Mycorrhizal Mutualists.</title>
        <authorList>
            <consortium name="DOE Joint Genome Institute"/>
            <consortium name="Mycorrhizal Genomics Consortium"/>
            <person name="Kohler A."/>
            <person name="Kuo A."/>
            <person name="Nagy L.G."/>
            <person name="Floudas D."/>
            <person name="Copeland A."/>
            <person name="Barry K.W."/>
            <person name="Cichocki N."/>
            <person name="Veneault-Fourrey C."/>
            <person name="LaButti K."/>
            <person name="Lindquist E.A."/>
            <person name="Lipzen A."/>
            <person name="Lundell T."/>
            <person name="Morin E."/>
            <person name="Murat C."/>
            <person name="Riley R."/>
            <person name="Ohm R."/>
            <person name="Sun H."/>
            <person name="Tunlid A."/>
            <person name="Henrissat B."/>
            <person name="Grigoriev I.V."/>
            <person name="Hibbett D.S."/>
            <person name="Martin F."/>
        </authorList>
    </citation>
    <scope>NUCLEOTIDE SEQUENCE [LARGE SCALE GENOMIC DNA]</scope>
    <source>
        <strain evidence="3 4">FD-325 SS-3</strain>
    </source>
</reference>